<keyword evidence="2" id="KW-1185">Reference proteome</keyword>
<accession>A0A8S3Q5I4</accession>
<sequence length="165" mass="18563">MVSPCFFSITFKKLSGQQFEFPNPSIYTTIIGLLTYPDNSSNFKALDRLWLNDSTTDNEAENTYFAARHGYNSSFKSNKVTTKPYNAAVFNHCQLQNIHVILTEQGYSAVDVNTTLTKCKISMINKKADDFHMKFFHIDHLLQAIIKSSGSTTTFQTSTSCSSSI</sequence>
<proteinExistence type="predicted"/>
<reference evidence="1" key="1">
    <citation type="submission" date="2021-03" db="EMBL/GenBank/DDBJ databases">
        <authorList>
            <person name="Bekaert M."/>
        </authorList>
    </citation>
    <scope>NUCLEOTIDE SEQUENCE</scope>
</reference>
<comment type="caution">
    <text evidence="1">The sequence shown here is derived from an EMBL/GenBank/DDBJ whole genome shotgun (WGS) entry which is preliminary data.</text>
</comment>
<dbReference type="AlphaFoldDB" id="A0A8S3Q5I4"/>
<dbReference type="EMBL" id="CAJPWZ010000374">
    <property type="protein sequence ID" value="CAG2191981.1"/>
    <property type="molecule type" value="Genomic_DNA"/>
</dbReference>
<evidence type="ECO:0000313" key="1">
    <source>
        <dbReference type="EMBL" id="CAG2191981.1"/>
    </source>
</evidence>
<name>A0A8S3Q5I4_MYTED</name>
<protein>
    <submittedName>
        <fullName evidence="1">Uncharacterized protein</fullName>
    </submittedName>
</protein>
<dbReference type="Proteomes" id="UP000683360">
    <property type="component" value="Unassembled WGS sequence"/>
</dbReference>
<evidence type="ECO:0000313" key="2">
    <source>
        <dbReference type="Proteomes" id="UP000683360"/>
    </source>
</evidence>
<gene>
    <name evidence="1" type="ORF">MEDL_7199</name>
</gene>
<organism evidence="1 2">
    <name type="scientific">Mytilus edulis</name>
    <name type="common">Blue mussel</name>
    <dbReference type="NCBI Taxonomy" id="6550"/>
    <lineage>
        <taxon>Eukaryota</taxon>
        <taxon>Metazoa</taxon>
        <taxon>Spiralia</taxon>
        <taxon>Lophotrochozoa</taxon>
        <taxon>Mollusca</taxon>
        <taxon>Bivalvia</taxon>
        <taxon>Autobranchia</taxon>
        <taxon>Pteriomorphia</taxon>
        <taxon>Mytilida</taxon>
        <taxon>Mytiloidea</taxon>
        <taxon>Mytilidae</taxon>
        <taxon>Mytilinae</taxon>
        <taxon>Mytilus</taxon>
    </lineage>
</organism>